<comment type="caution">
    <text evidence="1">The sequence shown here is derived from an EMBL/GenBank/DDBJ whole genome shotgun (WGS) entry which is preliminary data.</text>
</comment>
<name>A0A179DFF7_9SPHI</name>
<sequence length="192" mass="22046">MSSHHIVREKQEPALLIINLGEFEEEHLGQLLEWSPMIFVVDEMTEKVASLGIKIDIVLSAKAKNDFTFQEHIKVLNVEKNTLKTGMDYLISEGFPSVNIITNKFIPDHYLTFISDIDLVVFENDKKIYPVKSGFNKWKAAGEKVTILKDNNIENLETFGLDRIEKDCYKTINDGFFGLKFEGLNLFITEEI</sequence>
<dbReference type="RefSeq" id="WP_068822728.1">
    <property type="nucleotide sequence ID" value="NZ_LWHJ01000028.1"/>
</dbReference>
<dbReference type="Proteomes" id="UP000078459">
    <property type="component" value="Unassembled WGS sequence"/>
</dbReference>
<protein>
    <recommendedName>
        <fullName evidence="3">Thiamine pyrophosphokinase</fullName>
    </recommendedName>
</protein>
<reference evidence="1 2" key="1">
    <citation type="submission" date="2016-04" db="EMBL/GenBank/DDBJ databases">
        <authorList>
            <person name="Evans L.H."/>
            <person name="Alamgir A."/>
            <person name="Owens N."/>
            <person name="Weber N.D."/>
            <person name="Virtaneva K."/>
            <person name="Barbian K."/>
            <person name="Babar A."/>
            <person name="Rosenke K."/>
        </authorList>
    </citation>
    <scope>NUCLEOTIDE SEQUENCE [LARGE SCALE GENOMIC DNA]</scope>
    <source>
        <strain evidence="1 2">CCM 8644</strain>
    </source>
</reference>
<dbReference type="AlphaFoldDB" id="A0A179DFF7"/>
<dbReference type="EMBL" id="LWHJ01000028">
    <property type="protein sequence ID" value="OAQ39203.1"/>
    <property type="molecule type" value="Genomic_DNA"/>
</dbReference>
<evidence type="ECO:0000313" key="2">
    <source>
        <dbReference type="Proteomes" id="UP000078459"/>
    </source>
</evidence>
<reference evidence="1 2" key="2">
    <citation type="submission" date="2016-06" db="EMBL/GenBank/DDBJ databases">
        <title>Pedobacter psychrophilus sp. nov., isolated from Antarctic fragmentary rock.</title>
        <authorList>
            <person name="Svec P."/>
        </authorList>
    </citation>
    <scope>NUCLEOTIDE SEQUENCE [LARGE SCALE GENOMIC DNA]</scope>
    <source>
        <strain evidence="1 2">CCM 8644</strain>
    </source>
</reference>
<accession>A0A179DFF7</accession>
<proteinExistence type="predicted"/>
<evidence type="ECO:0000313" key="1">
    <source>
        <dbReference type="EMBL" id="OAQ39203.1"/>
    </source>
</evidence>
<evidence type="ECO:0008006" key="3">
    <source>
        <dbReference type="Google" id="ProtNLM"/>
    </source>
</evidence>
<dbReference type="OrthoDB" id="1132102at2"/>
<dbReference type="STRING" id="1826909.A5893_11085"/>
<gene>
    <name evidence="1" type="ORF">A5893_11085</name>
</gene>
<organism evidence="1 2">
    <name type="scientific">Pedobacter psychrophilus</name>
    <dbReference type="NCBI Taxonomy" id="1826909"/>
    <lineage>
        <taxon>Bacteria</taxon>
        <taxon>Pseudomonadati</taxon>
        <taxon>Bacteroidota</taxon>
        <taxon>Sphingobacteriia</taxon>
        <taxon>Sphingobacteriales</taxon>
        <taxon>Sphingobacteriaceae</taxon>
        <taxon>Pedobacter</taxon>
    </lineage>
</organism>
<keyword evidence="2" id="KW-1185">Reference proteome</keyword>